<dbReference type="EMBL" id="CM047945">
    <property type="protein sequence ID" value="KAI9898733.1"/>
    <property type="molecule type" value="Genomic_DNA"/>
</dbReference>
<evidence type="ECO:0000313" key="2">
    <source>
        <dbReference type="Proteomes" id="UP001163324"/>
    </source>
</evidence>
<keyword evidence="2" id="KW-1185">Reference proteome</keyword>
<evidence type="ECO:0000313" key="1">
    <source>
        <dbReference type="EMBL" id="KAI9898733.1"/>
    </source>
</evidence>
<sequence>MAAPNTLRNVAIAGASGNIGAPILTALLAKGHHVTILSRPDSSTASFPSEAKVHRVDYTDEATLTPILRGQDVVIVAVAFHSYSVQDPLIRAAAAAGVPYFVPCEYGSDGSNAKFDSLPLAQLKKPYRQLIEELGVSSWIGVVTNPWFEYSMRQGLYGIDLAKKTATLFDRGATKASLTTLTRVGESLAALLALPEPELAQYKNKEAYFRSFHASQRDVLAAALKATGTSEGDWKIEEKPSDVAIPYYLEQLGKGNVAEGIFIIMCAAFTEGWGGDYEAKAVDYKRLGLAAEDLDAEMAKVAKEFGY</sequence>
<reference evidence="1" key="1">
    <citation type="submission" date="2022-10" db="EMBL/GenBank/DDBJ databases">
        <title>Complete Genome of Trichothecium roseum strain YXFP-22015, a Plant Pathogen Isolated from Citrus.</title>
        <authorList>
            <person name="Wang Y."/>
            <person name="Zhu L."/>
        </authorList>
    </citation>
    <scope>NUCLEOTIDE SEQUENCE</scope>
    <source>
        <strain evidence="1">YXFP-22015</strain>
    </source>
</reference>
<comment type="caution">
    <text evidence="1">The sequence shown here is derived from an EMBL/GenBank/DDBJ whole genome shotgun (WGS) entry which is preliminary data.</text>
</comment>
<dbReference type="Proteomes" id="UP001163324">
    <property type="component" value="Chromosome 6"/>
</dbReference>
<protein>
    <submittedName>
        <fullName evidence="1">Uncharacterized protein</fullName>
    </submittedName>
</protein>
<organism evidence="1 2">
    <name type="scientific">Trichothecium roseum</name>
    <dbReference type="NCBI Taxonomy" id="47278"/>
    <lineage>
        <taxon>Eukaryota</taxon>
        <taxon>Fungi</taxon>
        <taxon>Dikarya</taxon>
        <taxon>Ascomycota</taxon>
        <taxon>Pezizomycotina</taxon>
        <taxon>Sordariomycetes</taxon>
        <taxon>Hypocreomycetidae</taxon>
        <taxon>Hypocreales</taxon>
        <taxon>Hypocreales incertae sedis</taxon>
        <taxon>Trichothecium</taxon>
    </lineage>
</organism>
<name>A0ACC0UXV6_9HYPO</name>
<proteinExistence type="predicted"/>
<accession>A0ACC0UXV6</accession>
<gene>
    <name evidence="1" type="ORF">N3K66_007093</name>
</gene>